<proteinExistence type="predicted"/>
<gene>
    <name evidence="2" type="ORF">UFOVP196_42</name>
</gene>
<reference evidence="2" key="1">
    <citation type="submission" date="2020-05" db="EMBL/GenBank/DDBJ databases">
        <authorList>
            <person name="Chiriac C."/>
            <person name="Salcher M."/>
            <person name="Ghai R."/>
            <person name="Kavagutti S V."/>
        </authorList>
    </citation>
    <scope>NUCLEOTIDE SEQUENCE</scope>
</reference>
<keyword evidence="1" id="KW-1133">Transmembrane helix</keyword>
<feature type="transmembrane region" description="Helical" evidence="1">
    <location>
        <begin position="42"/>
        <end position="63"/>
    </location>
</feature>
<name>A0A6J7WFD1_9CAUD</name>
<keyword evidence="1" id="KW-0812">Transmembrane</keyword>
<accession>A0A6J7WFD1</accession>
<organism evidence="2">
    <name type="scientific">uncultured Caudovirales phage</name>
    <dbReference type="NCBI Taxonomy" id="2100421"/>
    <lineage>
        <taxon>Viruses</taxon>
        <taxon>Duplodnaviria</taxon>
        <taxon>Heunggongvirae</taxon>
        <taxon>Uroviricota</taxon>
        <taxon>Caudoviricetes</taxon>
        <taxon>Peduoviridae</taxon>
        <taxon>Maltschvirus</taxon>
        <taxon>Maltschvirus maltsch</taxon>
    </lineage>
</organism>
<evidence type="ECO:0000256" key="1">
    <source>
        <dbReference type="SAM" id="Phobius"/>
    </source>
</evidence>
<keyword evidence="1" id="KW-0472">Membrane</keyword>
<dbReference type="EMBL" id="LR798235">
    <property type="protein sequence ID" value="CAB5212677.1"/>
    <property type="molecule type" value="Genomic_DNA"/>
</dbReference>
<evidence type="ECO:0000313" key="2">
    <source>
        <dbReference type="EMBL" id="CAB5212677.1"/>
    </source>
</evidence>
<protein>
    <submittedName>
        <fullName evidence="2">Uncharacterized protein</fullName>
    </submittedName>
</protein>
<sequence length="67" mass="7383">MKRAVYHRRDRANVKQALQATGLVLAFLILPKPVEIIAQSDLLGPMIALIAVCAAAAFAIWSWPVKR</sequence>